<keyword evidence="2" id="KW-0245">EGF-like domain</keyword>
<evidence type="ECO:0000256" key="2">
    <source>
        <dbReference type="PROSITE-ProRule" id="PRU00076"/>
    </source>
</evidence>
<feature type="disulfide bond" evidence="2">
    <location>
        <begin position="98"/>
        <end position="107"/>
    </location>
</feature>
<dbReference type="InterPro" id="IPR051830">
    <property type="entry name" value="NOTCH_homolog"/>
</dbReference>
<keyword evidence="1 2" id="KW-1015">Disulfide bond</keyword>
<dbReference type="SUPFAM" id="SSF57196">
    <property type="entry name" value="EGF/Laminin"/>
    <property type="match status" value="3"/>
</dbReference>
<dbReference type="SMART" id="SM00181">
    <property type="entry name" value="EGF"/>
    <property type="match status" value="4"/>
</dbReference>
<dbReference type="Gene3D" id="2.10.25.10">
    <property type="entry name" value="Laminin"/>
    <property type="match status" value="3"/>
</dbReference>
<dbReference type="Pfam" id="PF07974">
    <property type="entry name" value="EGF_2"/>
    <property type="match status" value="1"/>
</dbReference>
<evidence type="ECO:0000259" key="3">
    <source>
        <dbReference type="PROSITE" id="PS50026"/>
    </source>
</evidence>
<evidence type="ECO:0000313" key="4">
    <source>
        <dbReference type="EMBL" id="NDJ93181.1"/>
    </source>
</evidence>
<reference evidence="4" key="1">
    <citation type="submission" date="2018-11" db="EMBL/GenBank/DDBJ databases">
        <title>Henneguya salminicola genome and transcriptome.</title>
        <authorList>
            <person name="Yahalomi D."/>
            <person name="Atkinson S.D."/>
            <person name="Neuhof M."/>
            <person name="Chang E.S."/>
            <person name="Philippe H."/>
            <person name="Cartwright P."/>
            <person name="Bartholomew J.L."/>
            <person name="Huchon D."/>
        </authorList>
    </citation>
    <scope>NUCLEOTIDE SEQUENCE</scope>
    <source>
        <strain evidence="4">Hz1</strain>
        <tissue evidence="4">Whole</tissue>
    </source>
</reference>
<dbReference type="InterPro" id="IPR013111">
    <property type="entry name" value="EGF_extracell"/>
</dbReference>
<comment type="caution">
    <text evidence="2">Lacks conserved residue(s) required for the propagation of feature annotation.</text>
</comment>
<proteinExistence type="predicted"/>
<dbReference type="PROSITE" id="PS01186">
    <property type="entry name" value="EGF_2"/>
    <property type="match status" value="1"/>
</dbReference>
<dbReference type="PANTHER" id="PTHR24033:SF232">
    <property type="entry name" value="LAMININ SUBUNIT GAMMA-2-RELATED"/>
    <property type="match status" value="1"/>
</dbReference>
<feature type="domain" description="EGF-like" evidence="3">
    <location>
        <begin position="140"/>
        <end position="180"/>
    </location>
</feature>
<dbReference type="InterPro" id="IPR000742">
    <property type="entry name" value="EGF"/>
</dbReference>
<dbReference type="EMBL" id="GHBP01002735">
    <property type="protein sequence ID" value="NDJ93181.1"/>
    <property type="molecule type" value="Transcribed_RNA"/>
</dbReference>
<accession>A0A6G3MGT5</accession>
<organism evidence="4">
    <name type="scientific">Henneguya salminicola</name>
    <name type="common">Myxosporean</name>
    <dbReference type="NCBI Taxonomy" id="69463"/>
    <lineage>
        <taxon>Eukaryota</taxon>
        <taxon>Metazoa</taxon>
        <taxon>Cnidaria</taxon>
        <taxon>Myxozoa</taxon>
        <taxon>Myxosporea</taxon>
        <taxon>Bivalvulida</taxon>
        <taxon>Platysporina</taxon>
        <taxon>Myxobolidae</taxon>
        <taxon>Henneguya</taxon>
    </lineage>
</organism>
<evidence type="ECO:0000256" key="1">
    <source>
        <dbReference type="ARBA" id="ARBA00023157"/>
    </source>
</evidence>
<sequence length="217" mass="25011">MESNSRENTKMRLLKFHMGNICIYKRYACRRYTSPFYRNKCYAIPKIEYCDYETGNRHCINGAIDINCEKDRTPLCRNDICNRNGICKIINNKINCNCNKGYKGKYCTNLICPNDCNGNGYCIHPGACVCNYNYFGKFCDEYPCSENVVNRCQNGGICSHWNNSIKCQCPYDYIKGKYCHKLSCGNGCINGKCKFIPNETILKCSCYKNWYGAECSI</sequence>
<feature type="domain" description="EGF-like" evidence="3">
    <location>
        <begin position="72"/>
        <end position="108"/>
    </location>
</feature>
<name>A0A6G3MGT5_HENSL</name>
<dbReference type="AlphaFoldDB" id="A0A6G3MGT5"/>
<protein>
    <submittedName>
        <fullName evidence="4">Teneurin-a (Trinotate prediction)</fullName>
    </submittedName>
</protein>
<dbReference type="PROSITE" id="PS00022">
    <property type="entry name" value="EGF_1"/>
    <property type="match status" value="1"/>
</dbReference>
<dbReference type="PANTHER" id="PTHR24033">
    <property type="entry name" value="EGF-LIKE DOMAIN-CONTAINING PROTEIN"/>
    <property type="match status" value="1"/>
</dbReference>
<dbReference type="PROSITE" id="PS50026">
    <property type="entry name" value="EGF_3"/>
    <property type="match status" value="2"/>
</dbReference>